<dbReference type="KEGG" id="sze:AW14_08005"/>
<reference evidence="1 2" key="1">
    <citation type="submission" date="2014-02" db="EMBL/GenBank/DDBJ databases">
        <authorList>
            <person name="Young C.-C."/>
            <person name="Hameed A."/>
            <person name="Huang H.-C."/>
            <person name="Shahina M."/>
        </authorList>
    </citation>
    <scope>NUCLEOTIDE SEQUENCE [LARGE SCALE GENOMIC DNA]</scope>
    <source>
        <strain evidence="1 2">CC-SAMT-1</strain>
    </source>
</reference>
<dbReference type="EMBL" id="CP007202">
    <property type="protein sequence ID" value="AJR04877.1"/>
    <property type="molecule type" value="Genomic_DNA"/>
</dbReference>
<accession>A0A0C5WF95</accession>
<sequence>MNKKVVALFAISVFVGAGYVAWAYSPLGKTVISKRLLSRWEKGLKVDKANRELLEKELKVLDYEQHVLLWNLTRWHLAKPSKRKEKKLKKLALQLNESGIEKHAALKQITDMLQS</sequence>
<evidence type="ECO:0000313" key="1">
    <source>
        <dbReference type="EMBL" id="AJR04877.1"/>
    </source>
</evidence>
<proteinExistence type="predicted"/>
<protein>
    <submittedName>
        <fullName evidence="1">Uncharacterized protein</fullName>
    </submittedName>
</protein>
<name>A0A0C5WF95_9FLAO</name>
<dbReference type="RefSeq" id="WP_044638302.1">
    <property type="nucleotide sequence ID" value="NZ_CP007202.1"/>
</dbReference>
<dbReference type="STRING" id="1454006.AW14_08005"/>
<dbReference type="Proteomes" id="UP000032229">
    <property type="component" value="Chromosome"/>
</dbReference>
<evidence type="ECO:0000313" key="2">
    <source>
        <dbReference type="Proteomes" id="UP000032229"/>
    </source>
</evidence>
<keyword evidence="2" id="KW-1185">Reference proteome</keyword>
<organism evidence="1 2">
    <name type="scientific">Siansivirga zeaxanthinifaciens CC-SAMT-1</name>
    <dbReference type="NCBI Taxonomy" id="1454006"/>
    <lineage>
        <taxon>Bacteria</taxon>
        <taxon>Pseudomonadati</taxon>
        <taxon>Bacteroidota</taxon>
        <taxon>Flavobacteriia</taxon>
        <taxon>Flavobacteriales</taxon>
        <taxon>Flavobacteriaceae</taxon>
        <taxon>Siansivirga</taxon>
    </lineage>
</organism>
<dbReference type="HOGENOM" id="CLU_2107370_0_0_10"/>
<gene>
    <name evidence="1" type="ORF">AW14_08005</name>
</gene>
<dbReference type="AlphaFoldDB" id="A0A0C5WF95"/>
<dbReference type="OrthoDB" id="1443394at2"/>